<dbReference type="AlphaFoldDB" id="A0A6V8HA21"/>
<protein>
    <submittedName>
        <fullName evidence="2">Uncharacterized protein</fullName>
    </submittedName>
</protein>
<comment type="caution">
    <text evidence="2">The sequence shown here is derived from an EMBL/GenBank/DDBJ whole genome shotgun (WGS) entry which is preliminary data.</text>
</comment>
<proteinExistence type="predicted"/>
<keyword evidence="3" id="KW-1185">Reference proteome</keyword>
<evidence type="ECO:0000313" key="3">
    <source>
        <dbReference type="Proteomes" id="UP000053095"/>
    </source>
</evidence>
<evidence type="ECO:0000313" key="2">
    <source>
        <dbReference type="EMBL" id="GAM37906.1"/>
    </source>
</evidence>
<name>A0A6V8HA21_TALPI</name>
<gene>
    <name evidence="2" type="ORF">TCE0_033f08223</name>
</gene>
<feature type="signal peptide" evidence="1">
    <location>
        <begin position="1"/>
        <end position="19"/>
    </location>
</feature>
<accession>A0A6V8HA21</accession>
<evidence type="ECO:0000256" key="1">
    <source>
        <dbReference type="SAM" id="SignalP"/>
    </source>
</evidence>
<dbReference type="Proteomes" id="UP000053095">
    <property type="component" value="Unassembled WGS sequence"/>
</dbReference>
<reference evidence="3" key="1">
    <citation type="journal article" date="2015" name="Genome Announc.">
        <title>Draft genome sequence of Talaromyces cellulolyticus strain Y-94, a source of lignocellulosic biomass-degrading enzymes.</title>
        <authorList>
            <person name="Fujii T."/>
            <person name="Koike H."/>
            <person name="Sawayama S."/>
            <person name="Yano S."/>
            <person name="Inoue H."/>
        </authorList>
    </citation>
    <scope>NUCLEOTIDE SEQUENCE [LARGE SCALE GENOMIC DNA]</scope>
    <source>
        <strain evidence="3">Y-94</strain>
    </source>
</reference>
<dbReference type="EMBL" id="DF933829">
    <property type="protein sequence ID" value="GAM37906.1"/>
    <property type="molecule type" value="Genomic_DNA"/>
</dbReference>
<feature type="chain" id="PRO_5028286922" evidence="1">
    <location>
        <begin position="20"/>
        <end position="93"/>
    </location>
</feature>
<sequence length="93" mass="9376">MKLSFALGLISLAIASVSADNHYKVPVPLNTNTMGAVIKAAGSPGAAAVDPTLTCDADYTLAFACNATTGPCTVSVATFTIDNCTLTTPLPTI</sequence>
<organism evidence="2 3">
    <name type="scientific">Talaromyces pinophilus</name>
    <name type="common">Penicillium pinophilum</name>
    <dbReference type="NCBI Taxonomy" id="128442"/>
    <lineage>
        <taxon>Eukaryota</taxon>
        <taxon>Fungi</taxon>
        <taxon>Dikarya</taxon>
        <taxon>Ascomycota</taxon>
        <taxon>Pezizomycotina</taxon>
        <taxon>Eurotiomycetes</taxon>
        <taxon>Eurotiomycetidae</taxon>
        <taxon>Eurotiales</taxon>
        <taxon>Trichocomaceae</taxon>
        <taxon>Talaromyces</taxon>
        <taxon>Talaromyces sect. Talaromyces</taxon>
    </lineage>
</organism>
<keyword evidence="1" id="KW-0732">Signal</keyword>